<dbReference type="KEGG" id="bpg:Bathy05g05130"/>
<dbReference type="OrthoDB" id="548600at2759"/>
<feature type="region of interest" description="Disordered" evidence="4">
    <location>
        <begin position="1"/>
        <end position="29"/>
    </location>
</feature>
<dbReference type="GeneID" id="19016016"/>
<gene>
    <name evidence="5" type="ORF">Bathy05g05130</name>
</gene>
<dbReference type="Proteomes" id="UP000198341">
    <property type="component" value="Chromosome 5"/>
</dbReference>
<protein>
    <submittedName>
        <fullName evidence="5">Uncharacterized protein</fullName>
    </submittedName>
</protein>
<accession>K8EVF7</accession>
<keyword evidence="2 3" id="KW-0040">ANK repeat</keyword>
<dbReference type="InterPro" id="IPR036770">
    <property type="entry name" value="Ankyrin_rpt-contain_sf"/>
</dbReference>
<reference evidence="5 6" key="1">
    <citation type="submission" date="2011-10" db="EMBL/GenBank/DDBJ databases">
        <authorList>
            <person name="Genoscope - CEA"/>
        </authorList>
    </citation>
    <scope>NUCLEOTIDE SEQUENCE [LARGE SCALE GENOMIC DNA]</scope>
    <source>
        <strain evidence="5 6">RCC 1105</strain>
    </source>
</reference>
<dbReference type="Pfam" id="PF12796">
    <property type="entry name" value="Ank_2"/>
    <property type="match status" value="1"/>
</dbReference>
<evidence type="ECO:0000256" key="4">
    <source>
        <dbReference type="SAM" id="MobiDB-lite"/>
    </source>
</evidence>
<dbReference type="InterPro" id="IPR002110">
    <property type="entry name" value="Ankyrin_rpt"/>
</dbReference>
<dbReference type="PROSITE" id="PS50088">
    <property type="entry name" value="ANK_REPEAT"/>
    <property type="match status" value="1"/>
</dbReference>
<proteinExistence type="predicted"/>
<dbReference type="AlphaFoldDB" id="K8EVF7"/>
<feature type="compositionally biased region" description="Low complexity" evidence="4">
    <location>
        <begin position="18"/>
        <end position="29"/>
    </location>
</feature>
<dbReference type="STRING" id="41875.K8EVF7"/>
<evidence type="ECO:0000313" key="5">
    <source>
        <dbReference type="EMBL" id="CCO16435.1"/>
    </source>
</evidence>
<evidence type="ECO:0000313" key="6">
    <source>
        <dbReference type="Proteomes" id="UP000198341"/>
    </source>
</evidence>
<evidence type="ECO:0000256" key="1">
    <source>
        <dbReference type="ARBA" id="ARBA00022737"/>
    </source>
</evidence>
<evidence type="ECO:0000256" key="2">
    <source>
        <dbReference type="ARBA" id="ARBA00023043"/>
    </source>
</evidence>
<dbReference type="EMBL" id="FO082274">
    <property type="protein sequence ID" value="CCO16435.1"/>
    <property type="molecule type" value="Genomic_DNA"/>
</dbReference>
<dbReference type="RefSeq" id="XP_007512877.1">
    <property type="nucleotide sequence ID" value="XM_007512815.1"/>
</dbReference>
<dbReference type="PANTHER" id="PTHR24198">
    <property type="entry name" value="ANKYRIN REPEAT AND PROTEIN KINASE DOMAIN-CONTAINING PROTEIN"/>
    <property type="match status" value="1"/>
</dbReference>
<feature type="repeat" description="ANK" evidence="3">
    <location>
        <begin position="103"/>
        <end position="136"/>
    </location>
</feature>
<organism evidence="5 6">
    <name type="scientific">Bathycoccus prasinos</name>
    <dbReference type="NCBI Taxonomy" id="41875"/>
    <lineage>
        <taxon>Eukaryota</taxon>
        <taxon>Viridiplantae</taxon>
        <taxon>Chlorophyta</taxon>
        <taxon>Mamiellophyceae</taxon>
        <taxon>Mamiellales</taxon>
        <taxon>Bathycoccaceae</taxon>
        <taxon>Bathycoccus</taxon>
    </lineage>
</organism>
<dbReference type="Gene3D" id="1.25.40.20">
    <property type="entry name" value="Ankyrin repeat-containing domain"/>
    <property type="match status" value="1"/>
</dbReference>
<keyword evidence="6" id="KW-1185">Reference proteome</keyword>
<sequence length="173" mass="19105">MGFQKSSAAGKKKKKKSSGSSNSSSAVKISSQTPIFGSIEDGDEEEFDLVLRENPDAISERNKNGWSPLHQACFSDRAEFARKLVELVGEENRVAYINAPCKDGDTPLHYAACQDAVSCVEFLLYQKGIELEWKDLDGETALDVARPKAKRLIKERLEKIATNSTDEAVMMTT</sequence>
<keyword evidence="1" id="KW-0677">Repeat</keyword>
<dbReference type="PANTHER" id="PTHR24198:SF165">
    <property type="entry name" value="ANKYRIN REPEAT-CONTAINING PROTEIN-RELATED"/>
    <property type="match status" value="1"/>
</dbReference>
<evidence type="ECO:0000256" key="3">
    <source>
        <dbReference type="PROSITE-ProRule" id="PRU00023"/>
    </source>
</evidence>
<dbReference type="SUPFAM" id="SSF48403">
    <property type="entry name" value="Ankyrin repeat"/>
    <property type="match status" value="1"/>
</dbReference>
<dbReference type="PROSITE" id="PS50297">
    <property type="entry name" value="ANK_REP_REGION"/>
    <property type="match status" value="1"/>
</dbReference>
<dbReference type="SMART" id="SM00248">
    <property type="entry name" value="ANK"/>
    <property type="match status" value="2"/>
</dbReference>
<name>K8EVF7_9CHLO</name>